<evidence type="ECO:0000313" key="2">
    <source>
        <dbReference type="Proteomes" id="UP001145109"/>
    </source>
</evidence>
<name>A0AA37QEY8_9FIRM</name>
<evidence type="ECO:0000313" key="1">
    <source>
        <dbReference type="EMBL" id="GLG86902.1"/>
    </source>
</evidence>
<reference evidence="1" key="1">
    <citation type="submission" date="2022-09" db="EMBL/GenBank/DDBJ databases">
        <title>Draft genome sequence of Coprococcus comes strain 31264.</title>
        <authorList>
            <person name="Atsushi H."/>
            <person name="Moriya O."/>
            <person name="Mitsuo S."/>
        </authorList>
    </citation>
    <scope>NUCLEOTIDE SEQUENCE</scope>
    <source>
        <strain evidence="1">JCM 31264</strain>
    </source>
</reference>
<dbReference type="AlphaFoldDB" id="A0AA37QEY8"/>
<proteinExistence type="predicted"/>
<dbReference type="Proteomes" id="UP001145109">
    <property type="component" value="Unassembled WGS sequence"/>
</dbReference>
<sequence>MAKNCFRYFGFTSFEQVDQLTLAEYEIMMEALELRMLDESLHEHRQAFLNFAVCAEKKAGKGKTKPVYRRFKQFFDLDKELRKIKNRRKPSRFAGITKLSDREE</sequence>
<gene>
    <name evidence="1" type="ORF">comes_14470</name>
</gene>
<protein>
    <submittedName>
        <fullName evidence="1">Uncharacterized protein</fullName>
    </submittedName>
</protein>
<reference evidence="1" key="2">
    <citation type="submission" date="2022-11" db="EMBL/GenBank/DDBJ databases">
        <title>Draft genome sequence of Coprococcus comes strain 31264.</title>
        <authorList>
            <person name="Hisatomi A."/>
            <person name="Ohkuma M."/>
            <person name="Sakamoto M."/>
        </authorList>
    </citation>
    <scope>NUCLEOTIDE SEQUENCE</scope>
    <source>
        <strain evidence="1">JCM 31264</strain>
    </source>
</reference>
<dbReference type="EMBL" id="BSCI01000007">
    <property type="protein sequence ID" value="GLG86902.1"/>
    <property type="molecule type" value="Genomic_DNA"/>
</dbReference>
<dbReference type="SUPFAM" id="SSF64268">
    <property type="entry name" value="PX domain"/>
    <property type="match status" value="1"/>
</dbReference>
<accession>A0AA37QEY8</accession>
<organism evidence="1 2">
    <name type="scientific">Coprococcus comes</name>
    <dbReference type="NCBI Taxonomy" id="410072"/>
    <lineage>
        <taxon>Bacteria</taxon>
        <taxon>Bacillati</taxon>
        <taxon>Bacillota</taxon>
        <taxon>Clostridia</taxon>
        <taxon>Lachnospirales</taxon>
        <taxon>Lachnospiraceae</taxon>
        <taxon>Coprococcus</taxon>
    </lineage>
</organism>
<dbReference type="GO" id="GO:0035091">
    <property type="term" value="F:phosphatidylinositol binding"/>
    <property type="evidence" value="ECO:0007669"/>
    <property type="project" value="InterPro"/>
</dbReference>
<comment type="caution">
    <text evidence="1">The sequence shown here is derived from an EMBL/GenBank/DDBJ whole genome shotgun (WGS) entry which is preliminary data.</text>
</comment>
<dbReference type="InterPro" id="IPR036871">
    <property type="entry name" value="PX_dom_sf"/>
</dbReference>
<dbReference type="RefSeq" id="WP_156337635.1">
    <property type="nucleotide sequence ID" value="NZ_BSCI01000007.1"/>
</dbReference>